<sequence length="258" mass="29636">MKKGLIILSNGTADLEALARYEKVIDNINTSKYFEVVKVFASDKIIGKLKARHNISIPNLREGIEQFIKIDVEDITVATLFLIEGKEYEEAEGVIKEFRKLNSNHNINITRAALILQNKERSYEFIDRINPIINKEEQIILVAHGTSHSAQMSYYEFQESLRDKGYDNIYIGTIEGETSFEEIVNQLKTRNIKRVVLQPLLFVIGFHGKKDLITDNPNSWKSRLIGEGFEVSTSDKSLSEIQEVIDFIVNSQYKKEDF</sequence>
<dbReference type="PIRSF" id="PIRSF033579">
    <property type="entry name" value="Anaer_Co_chel"/>
    <property type="match status" value="1"/>
</dbReference>
<evidence type="ECO:0008006" key="5">
    <source>
        <dbReference type="Google" id="ProtNLM"/>
    </source>
</evidence>
<keyword evidence="2" id="KW-0170">Cobalt</keyword>
<protein>
    <recommendedName>
        <fullName evidence="5">Sirohydrochlorin cobaltochelatase</fullName>
    </recommendedName>
</protein>
<evidence type="ECO:0000256" key="2">
    <source>
        <dbReference type="PIRSR" id="PIRSR033579-3"/>
    </source>
</evidence>
<dbReference type="GO" id="GO:0046872">
    <property type="term" value="F:metal ion binding"/>
    <property type="evidence" value="ECO:0007669"/>
    <property type="project" value="UniProtKB-KW"/>
</dbReference>
<gene>
    <name evidence="3" type="ORF">CFOLD11_24950</name>
</gene>
<evidence type="ECO:0000313" key="4">
    <source>
        <dbReference type="Proteomes" id="UP001057868"/>
    </source>
</evidence>
<proteinExistence type="predicted"/>
<feature type="active site" description="Proton acceptor" evidence="1">
    <location>
        <position position="144"/>
    </location>
</feature>
<dbReference type="AlphaFoldDB" id="A0A9W5Y316"/>
<dbReference type="Gene3D" id="3.40.50.1400">
    <property type="match status" value="2"/>
</dbReference>
<comment type="caution">
    <text evidence="3">The sequence shown here is derived from an EMBL/GenBank/DDBJ whole genome shotgun (WGS) entry which is preliminary data.</text>
</comment>
<feature type="binding site" evidence="2">
    <location>
        <position position="144"/>
    </location>
    <ligand>
        <name>Co(2+)</name>
        <dbReference type="ChEBI" id="CHEBI:48828"/>
    </ligand>
</feature>
<dbReference type="SUPFAM" id="SSF53800">
    <property type="entry name" value="Chelatase"/>
    <property type="match status" value="1"/>
</dbReference>
<dbReference type="InterPro" id="IPR010388">
    <property type="entry name" value="Anaerobic_Co-chelatase"/>
</dbReference>
<accession>A0A9W5Y316</accession>
<reference evidence="3" key="1">
    <citation type="journal article" date="2023" name="Int. J. Syst. Evol. Microbiol.">
        <title>&lt;i&gt;Clostridium folliculivorans&lt;/i&gt; sp. nov., isolated from soil samples of an organic paddy in Japan.</title>
        <authorList>
            <person name="Tazawa J."/>
            <person name="Kobayashi H."/>
            <person name="Tanizawa Y."/>
            <person name="Uchino A."/>
            <person name="Tanaka F."/>
            <person name="Urashima Y."/>
            <person name="Miura S."/>
            <person name="Sakamoto M."/>
            <person name="Ohkuma M."/>
            <person name="Tohno M."/>
        </authorList>
    </citation>
    <scope>NUCLEOTIDE SEQUENCE</scope>
    <source>
        <strain evidence="3">D1-1</strain>
    </source>
</reference>
<dbReference type="Proteomes" id="UP001057868">
    <property type="component" value="Unassembled WGS sequence"/>
</dbReference>
<dbReference type="GO" id="GO:0019251">
    <property type="term" value="P:anaerobic cobalamin biosynthetic process"/>
    <property type="evidence" value="ECO:0007669"/>
    <property type="project" value="InterPro"/>
</dbReference>
<keyword evidence="2" id="KW-0479">Metal-binding</keyword>
<organism evidence="3 4">
    <name type="scientific">Clostridium folliculivorans</name>
    <dbReference type="NCBI Taxonomy" id="2886038"/>
    <lineage>
        <taxon>Bacteria</taxon>
        <taxon>Bacillati</taxon>
        <taxon>Bacillota</taxon>
        <taxon>Clostridia</taxon>
        <taxon>Eubacteriales</taxon>
        <taxon>Clostridiaceae</taxon>
        <taxon>Clostridium</taxon>
    </lineage>
</organism>
<keyword evidence="4" id="KW-1185">Reference proteome</keyword>
<dbReference type="Pfam" id="PF06180">
    <property type="entry name" value="CbiK"/>
    <property type="match status" value="1"/>
</dbReference>
<dbReference type="EMBL" id="BQXY01000003">
    <property type="protein sequence ID" value="GKU25669.1"/>
    <property type="molecule type" value="Genomic_DNA"/>
</dbReference>
<feature type="binding site" evidence="2">
    <location>
        <position position="207"/>
    </location>
    <ligand>
        <name>Co(2+)</name>
        <dbReference type="ChEBI" id="CHEBI:48828"/>
    </ligand>
</feature>
<evidence type="ECO:0000313" key="3">
    <source>
        <dbReference type="EMBL" id="GKU25669.1"/>
    </source>
</evidence>
<dbReference type="RefSeq" id="WP_261852613.1">
    <property type="nucleotide sequence ID" value="NZ_BQXY01000003.1"/>
</dbReference>
<evidence type="ECO:0000256" key="1">
    <source>
        <dbReference type="PIRSR" id="PIRSR033579-1"/>
    </source>
</evidence>
<feature type="binding site" evidence="2">
    <location>
        <position position="175"/>
    </location>
    <ligand>
        <name>Co(2+)</name>
        <dbReference type="ChEBI" id="CHEBI:48828"/>
    </ligand>
</feature>
<dbReference type="GO" id="GO:0016852">
    <property type="term" value="F:sirohydrochlorin cobaltochelatase activity"/>
    <property type="evidence" value="ECO:0007669"/>
    <property type="project" value="InterPro"/>
</dbReference>
<name>A0A9W5Y316_9CLOT</name>